<dbReference type="Proteomes" id="UP000585609">
    <property type="component" value="Unassembled WGS sequence"/>
</dbReference>
<dbReference type="InterPro" id="IPR011766">
    <property type="entry name" value="TPP_enzyme_TPP-bd"/>
</dbReference>
<evidence type="ECO:0000259" key="14">
    <source>
        <dbReference type="Pfam" id="PF02775"/>
    </source>
</evidence>
<dbReference type="NCBIfam" id="TIGR00118">
    <property type="entry name" value="acolac_lg"/>
    <property type="match status" value="1"/>
</dbReference>
<feature type="domain" description="Thiamine pyrophosphate enzyme central" evidence="13">
    <location>
        <begin position="201"/>
        <end position="336"/>
    </location>
</feature>
<keyword evidence="7 12" id="KW-0479">Metal-binding</keyword>
<evidence type="ECO:0000256" key="10">
    <source>
        <dbReference type="ARBA" id="ARBA00023304"/>
    </source>
</evidence>
<comment type="catalytic activity">
    <reaction evidence="11 12">
        <text>2 pyruvate + H(+) = (2S)-2-acetolactate + CO2</text>
        <dbReference type="Rhea" id="RHEA:25249"/>
        <dbReference type="ChEBI" id="CHEBI:15361"/>
        <dbReference type="ChEBI" id="CHEBI:15378"/>
        <dbReference type="ChEBI" id="CHEBI:16526"/>
        <dbReference type="ChEBI" id="CHEBI:58476"/>
        <dbReference type="EC" id="2.2.1.6"/>
    </reaction>
</comment>
<dbReference type="UniPathway" id="UPA00049">
    <property type="reaction ID" value="UER00059"/>
</dbReference>
<dbReference type="FunFam" id="3.40.50.1220:FF:000008">
    <property type="entry name" value="Acetolactate synthase"/>
    <property type="match status" value="1"/>
</dbReference>
<proteinExistence type="inferred from homology"/>
<evidence type="ECO:0000256" key="2">
    <source>
        <dbReference type="ARBA" id="ARBA00005025"/>
    </source>
</evidence>
<dbReference type="InterPro" id="IPR000399">
    <property type="entry name" value="TPP-bd_CS"/>
</dbReference>
<dbReference type="InterPro" id="IPR012000">
    <property type="entry name" value="Thiamin_PyroP_enz_cen_dom"/>
</dbReference>
<dbReference type="PROSITE" id="PS00187">
    <property type="entry name" value="TPP_ENZYMES"/>
    <property type="match status" value="1"/>
</dbReference>
<dbReference type="Pfam" id="PF02775">
    <property type="entry name" value="TPP_enzyme_C"/>
    <property type="match status" value="1"/>
</dbReference>
<evidence type="ECO:0000313" key="17">
    <source>
        <dbReference type="Proteomes" id="UP000585609"/>
    </source>
</evidence>
<dbReference type="Gene3D" id="3.40.50.1220">
    <property type="entry name" value="TPP-binding domain"/>
    <property type="match status" value="1"/>
</dbReference>
<dbReference type="GO" id="GO:0000287">
    <property type="term" value="F:magnesium ion binding"/>
    <property type="evidence" value="ECO:0007669"/>
    <property type="project" value="UniProtKB-UniRule"/>
</dbReference>
<evidence type="ECO:0000256" key="4">
    <source>
        <dbReference type="ARBA" id="ARBA00013145"/>
    </source>
</evidence>
<dbReference type="SUPFAM" id="SSF52518">
    <property type="entry name" value="Thiamin diphosphate-binding fold (THDP-binding)"/>
    <property type="match status" value="2"/>
</dbReference>
<evidence type="ECO:0000259" key="15">
    <source>
        <dbReference type="Pfam" id="PF02776"/>
    </source>
</evidence>
<keyword evidence="5 12" id="KW-0028">Amino-acid biosynthesis</keyword>
<evidence type="ECO:0000256" key="12">
    <source>
        <dbReference type="RuleBase" id="RU003591"/>
    </source>
</evidence>
<organism evidence="16 17">
    <name type="scientific">Candidatus Hakubella thermalkaliphila</name>
    <dbReference type="NCBI Taxonomy" id="2754717"/>
    <lineage>
        <taxon>Bacteria</taxon>
        <taxon>Bacillati</taxon>
        <taxon>Actinomycetota</taxon>
        <taxon>Actinomycetota incertae sedis</taxon>
        <taxon>Candidatus Hakubellales</taxon>
        <taxon>Candidatus Hakubellaceae</taxon>
        <taxon>Candidatus Hakubella</taxon>
    </lineage>
</organism>
<comment type="caution">
    <text evidence="16">The sequence shown here is derived from an EMBL/GenBank/DDBJ whole genome shotgun (WGS) entry which is preliminary data.</text>
</comment>
<comment type="cofactor">
    <cofactor evidence="12">
        <name>Mg(2+)</name>
        <dbReference type="ChEBI" id="CHEBI:18420"/>
    </cofactor>
    <text evidence="12">Binds 1 Mg(2+) ion per subunit.</text>
</comment>
<dbReference type="Gene3D" id="3.40.50.970">
    <property type="match status" value="2"/>
</dbReference>
<dbReference type="Pfam" id="PF00205">
    <property type="entry name" value="TPP_enzyme_M"/>
    <property type="match status" value="1"/>
</dbReference>
<evidence type="ECO:0000256" key="6">
    <source>
        <dbReference type="ARBA" id="ARBA00022679"/>
    </source>
</evidence>
<dbReference type="GO" id="GO:0003984">
    <property type="term" value="F:acetolactate synthase activity"/>
    <property type="evidence" value="ECO:0007669"/>
    <property type="project" value="UniProtKB-EC"/>
</dbReference>
<evidence type="ECO:0000256" key="1">
    <source>
        <dbReference type="ARBA" id="ARBA00004974"/>
    </source>
</evidence>
<dbReference type="InterPro" id="IPR045229">
    <property type="entry name" value="TPP_enz"/>
</dbReference>
<dbReference type="EMBL" id="BLRW01000001">
    <property type="protein sequence ID" value="GFP22547.1"/>
    <property type="molecule type" value="Genomic_DNA"/>
</dbReference>
<dbReference type="InterPro" id="IPR029035">
    <property type="entry name" value="DHS-like_NAD/FAD-binding_dom"/>
</dbReference>
<evidence type="ECO:0000256" key="9">
    <source>
        <dbReference type="ARBA" id="ARBA00023052"/>
    </source>
</evidence>
<dbReference type="Pfam" id="PF02776">
    <property type="entry name" value="TPP_enzyme_N"/>
    <property type="match status" value="1"/>
</dbReference>
<sequence>MKRGEIALVKMTGAEALIRALEIEGVEFIFGYPGGATLPIYDVLFDSKQIRHILVRHEQCAAHAADGYARSTGKVGVCMATSGPGATNLVTGIANAYTDSVPIVAITGQVATSLIGTDAFQEADITGITSPITKHNYLVKKAEDLPRVVKEAFHITSTGRPGPVLIDVPKDVSLALIDFDYSERLSMPGYKPSYKGHPNQIKQAARKIYESSRPVLYVGGGIIIAEACAELLEFAQLAQIPVTNTLMGKGCFPDHNPLALHMPGMHGTRYANYALTEADLIIAVGVRFDDRATGKLSEFASKAGVIHADIDPAEIGKNVRVDIPIVGDARNILSSLIAAYSKIVEKEGPAERTPWLEQIAEWKRQYPLTYKKLRNQISPEFVVEQLYEATGGDAIVTTGVGQNQMWTAQYWKFKRPRSFCSSGGLGTMGYGLPAAIGAQIGNPGSLVIDIDGDGSIQMVIQELATAVVNRLPIKIAILNNGFLGMVRQWQQFFHDCRYSQTCIPEVPDFVKVAEAYGALGLRATTPEEVRPVIERALQSDLTTVMDFKVYREQNVYPMVAPGKPIAEMIG</sequence>
<dbReference type="PANTHER" id="PTHR18968">
    <property type="entry name" value="THIAMINE PYROPHOSPHATE ENZYMES"/>
    <property type="match status" value="1"/>
</dbReference>
<keyword evidence="10 12" id="KW-0100">Branched-chain amino acid biosynthesis</keyword>
<dbReference type="GO" id="GO:0005948">
    <property type="term" value="C:acetolactate synthase complex"/>
    <property type="evidence" value="ECO:0007669"/>
    <property type="project" value="TreeGrafter"/>
</dbReference>
<dbReference type="GO" id="GO:0009097">
    <property type="term" value="P:isoleucine biosynthetic process"/>
    <property type="evidence" value="ECO:0007669"/>
    <property type="project" value="UniProtKB-UniPathway"/>
</dbReference>
<keyword evidence="8 12" id="KW-0460">Magnesium</keyword>
<dbReference type="UniPathway" id="UPA00047">
    <property type="reaction ID" value="UER00055"/>
</dbReference>
<comment type="cofactor">
    <cofactor evidence="12">
        <name>thiamine diphosphate</name>
        <dbReference type="ChEBI" id="CHEBI:58937"/>
    </cofactor>
    <text evidence="12">Binds 1 thiamine pyrophosphate per subunit.</text>
</comment>
<evidence type="ECO:0000313" key="16">
    <source>
        <dbReference type="EMBL" id="GFP22547.1"/>
    </source>
</evidence>
<evidence type="ECO:0000256" key="11">
    <source>
        <dbReference type="ARBA" id="ARBA00048670"/>
    </source>
</evidence>
<name>A0A6V8NR52_9ACTN</name>
<dbReference type="CDD" id="cd02015">
    <property type="entry name" value="TPP_AHAS"/>
    <property type="match status" value="1"/>
</dbReference>
<comment type="similarity">
    <text evidence="3 12">Belongs to the TPP enzyme family.</text>
</comment>
<gene>
    <name evidence="16" type="ORF">HKBW3S09_00014</name>
</gene>
<feature type="domain" description="Thiamine pyrophosphate enzyme N-terminal TPP-binding" evidence="15">
    <location>
        <begin position="11"/>
        <end position="126"/>
    </location>
</feature>
<dbReference type="InterPro" id="IPR039368">
    <property type="entry name" value="AHAS_TPP"/>
</dbReference>
<keyword evidence="9 12" id="KW-0786">Thiamine pyrophosphate</keyword>
<dbReference type="GO" id="GO:0030976">
    <property type="term" value="F:thiamine pyrophosphate binding"/>
    <property type="evidence" value="ECO:0007669"/>
    <property type="project" value="UniProtKB-UniRule"/>
</dbReference>
<dbReference type="CDD" id="cd07035">
    <property type="entry name" value="TPP_PYR_POX_like"/>
    <property type="match status" value="1"/>
</dbReference>
<dbReference type="AlphaFoldDB" id="A0A6V8NR52"/>
<evidence type="ECO:0000256" key="3">
    <source>
        <dbReference type="ARBA" id="ARBA00007812"/>
    </source>
</evidence>
<dbReference type="EC" id="2.2.1.6" evidence="4 12"/>
<dbReference type="InterPro" id="IPR012001">
    <property type="entry name" value="Thiamin_PyroP_enz_TPP-bd_dom"/>
</dbReference>
<dbReference type="InterPro" id="IPR029061">
    <property type="entry name" value="THDP-binding"/>
</dbReference>
<evidence type="ECO:0000256" key="7">
    <source>
        <dbReference type="ARBA" id="ARBA00022723"/>
    </source>
</evidence>
<dbReference type="PANTHER" id="PTHR18968:SF13">
    <property type="entry name" value="ACETOLACTATE SYNTHASE CATALYTIC SUBUNIT, MITOCHONDRIAL"/>
    <property type="match status" value="1"/>
</dbReference>
<keyword evidence="6 12" id="KW-0808">Transferase</keyword>
<evidence type="ECO:0000259" key="13">
    <source>
        <dbReference type="Pfam" id="PF00205"/>
    </source>
</evidence>
<dbReference type="SUPFAM" id="SSF52467">
    <property type="entry name" value="DHS-like NAD/FAD-binding domain"/>
    <property type="match status" value="1"/>
</dbReference>
<comment type="pathway">
    <text evidence="2 12">Amino-acid biosynthesis; L-valine biosynthesis; L-valine from pyruvate: step 1/4.</text>
</comment>
<comment type="pathway">
    <text evidence="1 12">Amino-acid biosynthesis; L-isoleucine biosynthesis; L-isoleucine from 2-oxobutanoate: step 1/4.</text>
</comment>
<protein>
    <recommendedName>
        <fullName evidence="4 12">Acetolactate synthase</fullName>
        <ecNumber evidence="4 12">2.2.1.6</ecNumber>
    </recommendedName>
</protein>
<evidence type="ECO:0000256" key="5">
    <source>
        <dbReference type="ARBA" id="ARBA00022605"/>
    </source>
</evidence>
<reference evidence="16 17" key="1">
    <citation type="journal article" date="2020" name="Front. Microbiol.">
        <title>Single-cell genomics of novel Actinobacteria with the Wood-Ljungdahl pathway discovered in a serpentinizing system.</title>
        <authorList>
            <person name="Merino N."/>
            <person name="Kawai M."/>
            <person name="Boyd E.S."/>
            <person name="Colman D.R."/>
            <person name="McGlynn S.E."/>
            <person name="Nealson K.H."/>
            <person name="Kurokawa K."/>
            <person name="Hongoh Y."/>
        </authorList>
    </citation>
    <scope>NUCLEOTIDE SEQUENCE [LARGE SCALE GENOMIC DNA]</scope>
    <source>
        <strain evidence="16 17">S09_30</strain>
    </source>
</reference>
<feature type="domain" description="Thiamine pyrophosphate enzyme TPP-binding" evidence="14">
    <location>
        <begin position="399"/>
        <end position="546"/>
    </location>
</feature>
<dbReference type="FunFam" id="3.40.50.970:FF:000007">
    <property type="entry name" value="Acetolactate synthase"/>
    <property type="match status" value="1"/>
</dbReference>
<accession>A0A6V8NR52</accession>
<dbReference type="GO" id="GO:0050660">
    <property type="term" value="F:flavin adenine dinucleotide binding"/>
    <property type="evidence" value="ECO:0007669"/>
    <property type="project" value="InterPro"/>
</dbReference>
<dbReference type="InterPro" id="IPR012846">
    <property type="entry name" value="Acetolactate_synth_lsu"/>
</dbReference>
<dbReference type="GO" id="GO:0009099">
    <property type="term" value="P:L-valine biosynthetic process"/>
    <property type="evidence" value="ECO:0007669"/>
    <property type="project" value="UniProtKB-UniPathway"/>
</dbReference>
<evidence type="ECO:0000256" key="8">
    <source>
        <dbReference type="ARBA" id="ARBA00022842"/>
    </source>
</evidence>